<dbReference type="EMBL" id="JBHSWB010000003">
    <property type="protein sequence ID" value="MFC6663330.1"/>
    <property type="molecule type" value="Genomic_DNA"/>
</dbReference>
<dbReference type="RefSeq" id="WP_224611149.1">
    <property type="nucleotide sequence ID" value="NZ_JAIQXV010000017.1"/>
</dbReference>
<organism evidence="1 2">
    <name type="scientific">Deinococcus multiflagellatus</name>
    <dbReference type="NCBI Taxonomy" id="1656887"/>
    <lineage>
        <taxon>Bacteria</taxon>
        <taxon>Thermotogati</taxon>
        <taxon>Deinococcota</taxon>
        <taxon>Deinococci</taxon>
        <taxon>Deinococcales</taxon>
        <taxon>Deinococcaceae</taxon>
        <taxon>Deinococcus</taxon>
    </lineage>
</organism>
<keyword evidence="2" id="KW-1185">Reference proteome</keyword>
<dbReference type="InterPro" id="IPR036388">
    <property type="entry name" value="WH-like_DNA-bd_sf"/>
</dbReference>
<accession>A0ABW1ZQS5</accession>
<dbReference type="Proteomes" id="UP001596317">
    <property type="component" value="Unassembled WGS sequence"/>
</dbReference>
<evidence type="ECO:0000313" key="2">
    <source>
        <dbReference type="Proteomes" id="UP001596317"/>
    </source>
</evidence>
<gene>
    <name evidence="1" type="ORF">ACFP90_25160</name>
</gene>
<name>A0ABW1ZQS5_9DEIO</name>
<comment type="caution">
    <text evidence="1">The sequence shown here is derived from an EMBL/GenBank/DDBJ whole genome shotgun (WGS) entry which is preliminary data.</text>
</comment>
<dbReference type="Gene3D" id="1.10.10.10">
    <property type="entry name" value="Winged helix-like DNA-binding domain superfamily/Winged helix DNA-binding domain"/>
    <property type="match status" value="1"/>
</dbReference>
<evidence type="ECO:0000313" key="1">
    <source>
        <dbReference type="EMBL" id="MFC6663330.1"/>
    </source>
</evidence>
<evidence type="ECO:0008006" key="3">
    <source>
        <dbReference type="Google" id="ProtNLM"/>
    </source>
</evidence>
<proteinExistence type="predicted"/>
<sequence>MQDRLQLLGPPTCAGQPLPPHKPVALLLHLAYTGDWVRREALAALFWPEDAERRARHNLRGCCCTGRARSPGQGRWRWNPAACG</sequence>
<protein>
    <recommendedName>
        <fullName evidence="3">OmpR/PhoB-type domain-containing protein</fullName>
    </recommendedName>
</protein>
<reference evidence="2" key="1">
    <citation type="journal article" date="2019" name="Int. J. Syst. Evol. Microbiol.">
        <title>The Global Catalogue of Microorganisms (GCM) 10K type strain sequencing project: providing services to taxonomists for standard genome sequencing and annotation.</title>
        <authorList>
            <consortium name="The Broad Institute Genomics Platform"/>
            <consortium name="The Broad Institute Genome Sequencing Center for Infectious Disease"/>
            <person name="Wu L."/>
            <person name="Ma J."/>
        </authorList>
    </citation>
    <scope>NUCLEOTIDE SEQUENCE [LARGE SCALE GENOMIC DNA]</scope>
    <source>
        <strain evidence="2">CCUG 63830</strain>
    </source>
</reference>